<dbReference type="GO" id="GO:0044206">
    <property type="term" value="P:UMP salvage"/>
    <property type="evidence" value="ECO:0007669"/>
    <property type="project" value="UniProtKB-UniRule"/>
</dbReference>
<protein>
    <recommendedName>
        <fullName evidence="13 15">Uracil phosphoribosyltransferase</fullName>
        <ecNumber evidence="3 15">2.4.2.9</ecNumber>
    </recommendedName>
    <alternativeName>
        <fullName evidence="10 15">UMP pyrophosphorylase</fullName>
    </alternativeName>
    <alternativeName>
        <fullName evidence="14 15">UPRTase</fullName>
    </alternativeName>
</protein>
<evidence type="ECO:0000313" key="17">
    <source>
        <dbReference type="EMBL" id="GGN02557.1"/>
    </source>
</evidence>
<evidence type="ECO:0000256" key="11">
    <source>
        <dbReference type="ARBA" id="ARBA00052919"/>
    </source>
</evidence>
<evidence type="ECO:0000256" key="7">
    <source>
        <dbReference type="ARBA" id="ARBA00022741"/>
    </source>
</evidence>
<keyword evidence="6 15" id="KW-0808">Transferase</keyword>
<dbReference type="PANTHER" id="PTHR32315">
    <property type="entry name" value="ADENINE PHOSPHORIBOSYLTRANSFERASE"/>
    <property type="match status" value="1"/>
</dbReference>
<feature type="binding site" evidence="15">
    <location>
        <position position="222"/>
    </location>
    <ligand>
        <name>5-phospho-alpha-D-ribose 1-diphosphate</name>
        <dbReference type="ChEBI" id="CHEBI:58017"/>
    </ligand>
</feature>
<dbReference type="Proteomes" id="UP000653411">
    <property type="component" value="Unassembled WGS sequence"/>
</dbReference>
<dbReference type="EMBL" id="BMML01000005">
    <property type="protein sequence ID" value="GGN02557.1"/>
    <property type="molecule type" value="Genomic_DNA"/>
</dbReference>
<evidence type="ECO:0000256" key="10">
    <source>
        <dbReference type="ARBA" id="ARBA00031082"/>
    </source>
</evidence>
<keyword evidence="9 15" id="KW-0342">GTP-binding</keyword>
<dbReference type="GO" id="GO:0000287">
    <property type="term" value="F:magnesium ion binding"/>
    <property type="evidence" value="ECO:0007669"/>
    <property type="project" value="UniProtKB-UniRule"/>
</dbReference>
<dbReference type="InterPro" id="IPR034332">
    <property type="entry name" value="Upp_B"/>
</dbReference>
<comment type="function">
    <text evidence="12 15">Catalyzes the conversion of uracil and 5-phospho-alpha-D-ribose 1-diphosphate (PRPP) to UMP and diphosphate.</text>
</comment>
<reference evidence="17" key="1">
    <citation type="journal article" date="2014" name="Int. J. Syst. Evol. Microbiol.">
        <title>Complete genome sequence of Corynebacterium casei LMG S-19264T (=DSM 44701T), isolated from a smear-ripened cheese.</title>
        <authorList>
            <consortium name="US DOE Joint Genome Institute (JGI-PGF)"/>
            <person name="Walter F."/>
            <person name="Albersmeier A."/>
            <person name="Kalinowski J."/>
            <person name="Ruckert C."/>
        </authorList>
    </citation>
    <scope>NUCLEOTIDE SEQUENCE</scope>
    <source>
        <strain evidence="17">CGMCC 4.7110</strain>
    </source>
</reference>
<evidence type="ECO:0000256" key="14">
    <source>
        <dbReference type="ARBA" id="ARBA00079807"/>
    </source>
</evidence>
<keyword evidence="18" id="KW-1185">Reference proteome</keyword>
<dbReference type="InterPro" id="IPR050054">
    <property type="entry name" value="UPRTase/APRTase"/>
</dbReference>
<evidence type="ECO:0000256" key="2">
    <source>
        <dbReference type="ARBA" id="ARBA00009516"/>
    </source>
</evidence>
<evidence type="ECO:0000256" key="3">
    <source>
        <dbReference type="ARBA" id="ARBA00011894"/>
    </source>
</evidence>
<organism evidence="17 18">
    <name type="scientific">Streptomyces fuscichromogenes</name>
    <dbReference type="NCBI Taxonomy" id="1324013"/>
    <lineage>
        <taxon>Bacteria</taxon>
        <taxon>Bacillati</taxon>
        <taxon>Actinomycetota</taxon>
        <taxon>Actinomycetes</taxon>
        <taxon>Kitasatosporales</taxon>
        <taxon>Streptomycetaceae</taxon>
        <taxon>Streptomyces</taxon>
    </lineage>
</organism>
<dbReference type="NCBIfam" id="NF001097">
    <property type="entry name" value="PRK00129.1"/>
    <property type="match status" value="1"/>
</dbReference>
<comment type="activity regulation">
    <text evidence="15">Allosterically activated by GTP.</text>
</comment>
<keyword evidence="4 15" id="KW-0021">Allosteric enzyme</keyword>
<dbReference type="SUPFAM" id="SSF53271">
    <property type="entry name" value="PRTase-like"/>
    <property type="match status" value="1"/>
</dbReference>
<feature type="binding site" evidence="15">
    <location>
        <begin position="221"/>
        <end position="223"/>
    </location>
    <ligand>
        <name>uracil</name>
        <dbReference type="ChEBI" id="CHEBI:17568"/>
    </ligand>
</feature>
<evidence type="ECO:0000256" key="8">
    <source>
        <dbReference type="ARBA" id="ARBA00022842"/>
    </source>
</evidence>
<feature type="domain" description="Phosphoribosyltransferase" evidence="16">
    <location>
        <begin position="26"/>
        <end position="229"/>
    </location>
</feature>
<feature type="binding site" evidence="15">
    <location>
        <position position="124"/>
    </location>
    <ligand>
        <name>5-phospho-alpha-D-ribose 1-diphosphate</name>
        <dbReference type="ChEBI" id="CHEBI:58017"/>
    </ligand>
</feature>
<dbReference type="GO" id="GO:0005525">
    <property type="term" value="F:GTP binding"/>
    <property type="evidence" value="ECO:0007669"/>
    <property type="project" value="UniProtKB-KW"/>
</dbReference>
<comment type="pathway">
    <text evidence="1 15">Pyrimidine metabolism; UMP biosynthesis via salvage pathway; UMP from uracil: step 1/1.</text>
</comment>
<evidence type="ECO:0000313" key="18">
    <source>
        <dbReference type="Proteomes" id="UP000653411"/>
    </source>
</evidence>
<comment type="similarity">
    <text evidence="2 15">Belongs to the UPRTase family.</text>
</comment>
<accession>A0A917XAT3</accession>
<feature type="binding site" evidence="15">
    <location>
        <position position="99"/>
    </location>
    <ligand>
        <name>5-phospho-alpha-D-ribose 1-diphosphate</name>
        <dbReference type="ChEBI" id="CHEBI:58017"/>
    </ligand>
</feature>
<evidence type="ECO:0000256" key="1">
    <source>
        <dbReference type="ARBA" id="ARBA00005180"/>
    </source>
</evidence>
<dbReference type="PANTHER" id="PTHR32315:SF4">
    <property type="entry name" value="URACIL PHOSPHORIBOSYLTRANSFERASE, CHLOROPLASTIC"/>
    <property type="match status" value="1"/>
</dbReference>
<dbReference type="FunFam" id="3.40.50.2020:FF:000003">
    <property type="entry name" value="Uracil phosphoribosyltransferase"/>
    <property type="match status" value="1"/>
</dbReference>
<dbReference type="GO" id="GO:0004845">
    <property type="term" value="F:uracil phosphoribosyltransferase activity"/>
    <property type="evidence" value="ECO:0007669"/>
    <property type="project" value="UniProtKB-UniRule"/>
</dbReference>
<keyword evidence="5 15" id="KW-0328">Glycosyltransferase</keyword>
<name>A0A917XAT3_9ACTN</name>
<evidence type="ECO:0000256" key="15">
    <source>
        <dbReference type="HAMAP-Rule" id="MF_01218"/>
    </source>
</evidence>
<evidence type="ECO:0000256" key="5">
    <source>
        <dbReference type="ARBA" id="ARBA00022676"/>
    </source>
</evidence>
<dbReference type="InterPro" id="IPR005765">
    <property type="entry name" value="UPRT"/>
</dbReference>
<comment type="catalytic activity">
    <reaction evidence="11 15">
        <text>UMP + diphosphate = 5-phospho-alpha-D-ribose 1-diphosphate + uracil</text>
        <dbReference type="Rhea" id="RHEA:13017"/>
        <dbReference type="ChEBI" id="CHEBI:17568"/>
        <dbReference type="ChEBI" id="CHEBI:33019"/>
        <dbReference type="ChEBI" id="CHEBI:57865"/>
        <dbReference type="ChEBI" id="CHEBI:58017"/>
        <dbReference type="EC" id="2.4.2.9"/>
    </reaction>
</comment>
<dbReference type="Gene3D" id="3.40.50.2020">
    <property type="match status" value="1"/>
</dbReference>
<gene>
    <name evidence="15 17" type="primary">upp</name>
    <name evidence="17" type="ORF">GCM10011578_025060</name>
</gene>
<comment type="cofactor">
    <cofactor evidence="15">
        <name>Mg(2+)</name>
        <dbReference type="ChEBI" id="CHEBI:18420"/>
    </cofactor>
    <text evidence="15">Binds 1 Mg(2+) ion per subunit. The magnesium is bound as Mg-PRPP.</text>
</comment>
<dbReference type="AlphaFoldDB" id="A0A917XAT3"/>
<sequence>MPTWAGAGLREVRGGAVTVVDMRLHVVDHPLVAHKLTTLRDQRTDSATFRRLADELVTLLAYEATRDVRTEAVDIQTPVAATTGVKLARPRPLVVPILRAGLGMLDGMVRLLPTAEVGFLGMIRNEETLQASTYASRMPEDLSGRQVYVLDPMLATGGTLVAAIRELIRRGADDVTAVVLLAAPEGVELMERELAGTPVTVVTAAVDDHLNEHGYIVPGLGDAGDRLYGAAE</sequence>
<dbReference type="HAMAP" id="MF_01218_B">
    <property type="entry name" value="Upp_B"/>
    <property type="match status" value="1"/>
</dbReference>
<comment type="caution">
    <text evidence="17">The sequence shown here is derived from an EMBL/GenBank/DDBJ whole genome shotgun (WGS) entry which is preliminary data.</text>
</comment>
<evidence type="ECO:0000256" key="12">
    <source>
        <dbReference type="ARBA" id="ARBA00056901"/>
    </source>
</evidence>
<keyword evidence="8 15" id="KW-0460">Magnesium</keyword>
<evidence type="ECO:0000256" key="13">
    <source>
        <dbReference type="ARBA" id="ARBA00072146"/>
    </source>
</evidence>
<feature type="binding site" evidence="15">
    <location>
        <position position="216"/>
    </location>
    <ligand>
        <name>uracil</name>
        <dbReference type="ChEBI" id="CHEBI:17568"/>
    </ligand>
</feature>
<evidence type="ECO:0000259" key="16">
    <source>
        <dbReference type="Pfam" id="PF14681"/>
    </source>
</evidence>
<dbReference type="InterPro" id="IPR000836">
    <property type="entry name" value="PRTase_dom"/>
</dbReference>
<dbReference type="InterPro" id="IPR029057">
    <property type="entry name" value="PRTase-like"/>
</dbReference>
<evidence type="ECO:0000256" key="6">
    <source>
        <dbReference type="ARBA" id="ARBA00022679"/>
    </source>
</evidence>
<feature type="binding site" evidence="15">
    <location>
        <begin position="151"/>
        <end position="159"/>
    </location>
    <ligand>
        <name>5-phospho-alpha-D-ribose 1-diphosphate</name>
        <dbReference type="ChEBI" id="CHEBI:58017"/>
    </ligand>
</feature>
<dbReference type="Pfam" id="PF14681">
    <property type="entry name" value="UPRTase"/>
    <property type="match status" value="1"/>
</dbReference>
<dbReference type="CDD" id="cd06223">
    <property type="entry name" value="PRTases_typeI"/>
    <property type="match status" value="1"/>
</dbReference>
<reference evidence="17" key="2">
    <citation type="submission" date="2020-09" db="EMBL/GenBank/DDBJ databases">
        <authorList>
            <person name="Sun Q."/>
            <person name="Zhou Y."/>
        </authorList>
    </citation>
    <scope>NUCLEOTIDE SEQUENCE</scope>
    <source>
        <strain evidence="17">CGMCC 4.7110</strain>
    </source>
</reference>
<dbReference type="NCBIfam" id="TIGR01091">
    <property type="entry name" value="upp"/>
    <property type="match status" value="1"/>
</dbReference>
<evidence type="ECO:0000256" key="4">
    <source>
        <dbReference type="ARBA" id="ARBA00022533"/>
    </source>
</evidence>
<dbReference type="GO" id="GO:0005737">
    <property type="term" value="C:cytoplasm"/>
    <property type="evidence" value="ECO:0007669"/>
    <property type="project" value="UniProtKB-ARBA"/>
</dbReference>
<dbReference type="EC" id="2.4.2.9" evidence="3 15"/>
<dbReference type="GO" id="GO:0006223">
    <property type="term" value="P:uracil salvage"/>
    <property type="evidence" value="ECO:0007669"/>
    <property type="project" value="InterPro"/>
</dbReference>
<proteinExistence type="inferred from homology"/>
<evidence type="ECO:0000256" key="9">
    <source>
        <dbReference type="ARBA" id="ARBA00023134"/>
    </source>
</evidence>
<keyword evidence="7 15" id="KW-0547">Nucleotide-binding</keyword>